<sequence>MGEPWPSSHHLDAAHLFCLAPEKGPAGGTYYAVDEEGIPFREIAEVIGRRLDISVVGKSPEEAKEHFGFIAAAVPLDNPTSSKLTRERLGWNPTHMRLLTDLEQTDFFLRLRAGAR</sequence>
<gene>
    <name evidence="1" type="ORF">HDF17_002933</name>
</gene>
<dbReference type="RefSeq" id="WP_179492128.1">
    <property type="nucleotide sequence ID" value="NZ_JACCCW010000002.1"/>
</dbReference>
<dbReference type="AlphaFoldDB" id="A0A7Y9PK81"/>
<dbReference type="Gene3D" id="3.40.50.720">
    <property type="entry name" value="NAD(P)-binding Rossmann-like Domain"/>
    <property type="match status" value="1"/>
</dbReference>
<dbReference type="InterPro" id="IPR036291">
    <property type="entry name" value="NAD(P)-bd_dom_sf"/>
</dbReference>
<evidence type="ECO:0000313" key="1">
    <source>
        <dbReference type="EMBL" id="NYF80613.1"/>
    </source>
</evidence>
<dbReference type="EMBL" id="JACCCW010000002">
    <property type="protein sequence ID" value="NYF80613.1"/>
    <property type="molecule type" value="Genomic_DNA"/>
</dbReference>
<accession>A0A7Y9PK81</accession>
<comment type="caution">
    <text evidence="1">The sequence shown here is derived from an EMBL/GenBank/DDBJ whole genome shotgun (WGS) entry which is preliminary data.</text>
</comment>
<dbReference type="SUPFAM" id="SSF51735">
    <property type="entry name" value="NAD(P)-binding Rossmann-fold domains"/>
    <property type="match status" value="1"/>
</dbReference>
<keyword evidence="2" id="KW-1185">Reference proteome</keyword>
<reference evidence="1 2" key="1">
    <citation type="submission" date="2020-07" db="EMBL/GenBank/DDBJ databases">
        <title>Genomic Encyclopedia of Type Strains, Phase IV (KMG-V): Genome sequencing to study the core and pangenomes of soil and plant-associated prokaryotes.</title>
        <authorList>
            <person name="Whitman W."/>
        </authorList>
    </citation>
    <scope>NUCLEOTIDE SEQUENCE [LARGE SCALE GENOMIC DNA]</scope>
    <source>
        <strain evidence="1 2">X4EP2</strain>
    </source>
</reference>
<name>A0A7Y9PK81_9BACT</name>
<dbReference type="Proteomes" id="UP000589520">
    <property type="component" value="Unassembled WGS sequence"/>
</dbReference>
<organism evidence="1 2">
    <name type="scientific">Granulicella arctica</name>
    <dbReference type="NCBI Taxonomy" id="940613"/>
    <lineage>
        <taxon>Bacteria</taxon>
        <taxon>Pseudomonadati</taxon>
        <taxon>Acidobacteriota</taxon>
        <taxon>Terriglobia</taxon>
        <taxon>Terriglobales</taxon>
        <taxon>Acidobacteriaceae</taxon>
        <taxon>Granulicella</taxon>
    </lineage>
</organism>
<evidence type="ECO:0000313" key="2">
    <source>
        <dbReference type="Proteomes" id="UP000589520"/>
    </source>
</evidence>
<protein>
    <submittedName>
        <fullName evidence="1">Nucleoside-diphosphate-sugar epimerase</fullName>
    </submittedName>
</protein>
<proteinExistence type="predicted"/>